<comment type="caution">
    <text evidence="3">The sequence shown here is derived from an EMBL/GenBank/DDBJ whole genome shotgun (WGS) entry which is preliminary data.</text>
</comment>
<dbReference type="PANTHER" id="PTHR10742:SF410">
    <property type="entry name" value="LYSINE-SPECIFIC HISTONE DEMETHYLASE 2"/>
    <property type="match status" value="1"/>
</dbReference>
<evidence type="ECO:0000313" key="3">
    <source>
        <dbReference type="EMBL" id="CAE8612333.1"/>
    </source>
</evidence>
<dbReference type="Gene3D" id="3.50.50.60">
    <property type="entry name" value="FAD/NAD(P)-binding domain"/>
    <property type="match status" value="1"/>
</dbReference>
<evidence type="ECO:0000256" key="1">
    <source>
        <dbReference type="SAM" id="SignalP"/>
    </source>
</evidence>
<dbReference type="OrthoDB" id="444235at2759"/>
<dbReference type="InterPro" id="IPR036188">
    <property type="entry name" value="FAD/NAD-bd_sf"/>
</dbReference>
<dbReference type="EMBL" id="CAJNNV010025110">
    <property type="protein sequence ID" value="CAE8612333.1"/>
    <property type="molecule type" value="Genomic_DNA"/>
</dbReference>
<dbReference type="AlphaFoldDB" id="A0A813FIQ8"/>
<dbReference type="SUPFAM" id="SSF51905">
    <property type="entry name" value="FAD/NAD(P)-binding domain"/>
    <property type="match status" value="1"/>
</dbReference>
<proteinExistence type="predicted"/>
<feature type="signal peptide" evidence="1">
    <location>
        <begin position="1"/>
        <end position="23"/>
    </location>
</feature>
<protein>
    <recommendedName>
        <fullName evidence="2">Amine oxidase domain-containing protein</fullName>
    </recommendedName>
</protein>
<dbReference type="OMA" id="ANWISAG"/>
<organism evidence="3 4">
    <name type="scientific">Polarella glacialis</name>
    <name type="common">Dinoflagellate</name>
    <dbReference type="NCBI Taxonomy" id="89957"/>
    <lineage>
        <taxon>Eukaryota</taxon>
        <taxon>Sar</taxon>
        <taxon>Alveolata</taxon>
        <taxon>Dinophyceae</taxon>
        <taxon>Suessiales</taxon>
        <taxon>Suessiaceae</taxon>
        <taxon>Polarella</taxon>
    </lineage>
</organism>
<dbReference type="GO" id="GO:0016491">
    <property type="term" value="F:oxidoreductase activity"/>
    <property type="evidence" value="ECO:0007669"/>
    <property type="project" value="InterPro"/>
</dbReference>
<dbReference type="InterPro" id="IPR050281">
    <property type="entry name" value="Flavin_monoamine_oxidase"/>
</dbReference>
<feature type="domain" description="Amine oxidase" evidence="2">
    <location>
        <begin position="148"/>
        <end position="256"/>
    </location>
</feature>
<dbReference type="Pfam" id="PF13450">
    <property type="entry name" value="NAD_binding_8"/>
    <property type="match status" value="1"/>
</dbReference>
<dbReference type="Proteomes" id="UP000654075">
    <property type="component" value="Unassembled WGS sequence"/>
</dbReference>
<dbReference type="InterPro" id="IPR002937">
    <property type="entry name" value="Amino_oxidase"/>
</dbReference>
<keyword evidence="1" id="KW-0732">Signal</keyword>
<reference evidence="3" key="1">
    <citation type="submission" date="2021-02" db="EMBL/GenBank/DDBJ databases">
        <authorList>
            <person name="Dougan E. K."/>
            <person name="Rhodes N."/>
            <person name="Thang M."/>
            <person name="Chan C."/>
        </authorList>
    </citation>
    <scope>NUCLEOTIDE SEQUENCE</scope>
</reference>
<evidence type="ECO:0000259" key="2">
    <source>
        <dbReference type="Pfam" id="PF01593"/>
    </source>
</evidence>
<sequence length="497" mass="53258">MGASRRLLLGAALVACSPSFANSSGVVANEAESCDLAVVGAGIGGAFAAWQAAEAGKKVCVFELSNRPGGRIHSLREQGPKKDLVVEAGAYRFAPHQVCSPTEGWCVYTPITAASVKKLGLASGVYDPDPKNWDNQLRKIVDAEGQNIGYLTLVETMLARATQKGARIWFQTEVTALSAANSSSVQVQVADGRVFNAGAVLLNIPQMPVMKLLRQSGEPFSSMFPEPLYAPASYPIMKLYLHYEDAWWRNYLGLVSGPFENANASPNSSSAVIQIHDIPSQGPAPLKGQYHDGDVRCDGPAGKCRGFLQAFYSGGSSIDWYKSFHSWDGDAAMQISSNSVENKELLASIHSALVELHREALDAANVTALVEKLRPDSGVLSIWSQGVKGIHAGCHLPKPGLHPKPEDLPAAALRPFPGFPVYVANEAYGPVSCWAEGSLNMSCAVLDHLSVPRPSWLEEHLQMGPSLHFPPPGTDPFLFRKTSSQQAATQTGRGIVI</sequence>
<dbReference type="Pfam" id="PF01593">
    <property type="entry name" value="Amino_oxidase"/>
    <property type="match status" value="1"/>
</dbReference>
<feature type="chain" id="PRO_5032502249" description="Amine oxidase domain-containing protein" evidence="1">
    <location>
        <begin position="24"/>
        <end position="497"/>
    </location>
</feature>
<accession>A0A813FIQ8</accession>
<dbReference type="PANTHER" id="PTHR10742">
    <property type="entry name" value="FLAVIN MONOAMINE OXIDASE"/>
    <property type="match status" value="1"/>
</dbReference>
<gene>
    <name evidence="3" type="ORF">PGLA1383_LOCUS30127</name>
</gene>
<keyword evidence="4" id="KW-1185">Reference proteome</keyword>
<evidence type="ECO:0000313" key="4">
    <source>
        <dbReference type="Proteomes" id="UP000654075"/>
    </source>
</evidence>
<name>A0A813FIQ8_POLGL</name>